<sequence length="340" mass="37051">MKKSIIGILLCSILLLSACANGNSKENSKANSENKGENVSDNKKITVYMPSPAKLTEKLTEAFKEESGIEVEVFQGTTGEILARLEAEKANPIADVVGLASWSDGLSLKSQDMLMSYEIKNKDKSVEGWIDEDNELFGYCASAVGIIYNTNAFKDLNADWSELSDPKYKGQIAIPDPEKSGACKDFLAAYIDNFGWDDFENMAKNGLIVPGANKAALESVTTGETGILVAGVDYNAYTSKKKGEPIDIYYPKSGTVVNPRPALILKSAPNPEGAKKFIDFLYSDKAQKMVAEAFLIPGRSDIEMDNRAGLKDIKQIPTNWENMMKIATDSAKKLNSLVAK</sequence>
<evidence type="ECO:0000256" key="2">
    <source>
        <dbReference type="SAM" id="SignalP"/>
    </source>
</evidence>
<dbReference type="RefSeq" id="WP_023055528.1">
    <property type="nucleotide sequence ID" value="NZ_JAUSTN010000002.1"/>
</dbReference>
<evidence type="ECO:0000256" key="1">
    <source>
        <dbReference type="ARBA" id="ARBA00022729"/>
    </source>
</evidence>
<name>A0ABU0ATB5_9FIRM</name>
<evidence type="ECO:0000313" key="3">
    <source>
        <dbReference type="EMBL" id="MDQ0274512.1"/>
    </source>
</evidence>
<keyword evidence="1 2" id="KW-0732">Signal</keyword>
<accession>A0ABU0ATB5</accession>
<proteinExistence type="predicted"/>
<dbReference type="SUPFAM" id="SSF53850">
    <property type="entry name" value="Periplasmic binding protein-like II"/>
    <property type="match status" value="1"/>
</dbReference>
<dbReference type="PANTHER" id="PTHR30006">
    <property type="entry name" value="THIAMINE-BINDING PERIPLASMIC PROTEIN-RELATED"/>
    <property type="match status" value="1"/>
</dbReference>
<dbReference type="CDD" id="cd13547">
    <property type="entry name" value="PBP2_Fbp_like_2"/>
    <property type="match status" value="1"/>
</dbReference>
<dbReference type="InterPro" id="IPR026045">
    <property type="entry name" value="Ferric-bd"/>
</dbReference>
<keyword evidence="4" id="KW-1185">Reference proteome</keyword>
<dbReference type="Pfam" id="PF13343">
    <property type="entry name" value="SBP_bac_6"/>
    <property type="match status" value="1"/>
</dbReference>
<dbReference type="Gene3D" id="3.40.190.10">
    <property type="entry name" value="Periplasmic binding protein-like II"/>
    <property type="match status" value="2"/>
</dbReference>
<gene>
    <name evidence="3" type="ORF">J2S72_000520</name>
</gene>
<feature type="chain" id="PRO_5045762835" evidence="2">
    <location>
        <begin position="23"/>
        <end position="340"/>
    </location>
</feature>
<dbReference type="PROSITE" id="PS51257">
    <property type="entry name" value="PROKAR_LIPOPROTEIN"/>
    <property type="match status" value="1"/>
</dbReference>
<protein>
    <submittedName>
        <fullName evidence="3">Iron(III) transport system substrate-binding protein</fullName>
    </submittedName>
</protein>
<evidence type="ECO:0000313" key="4">
    <source>
        <dbReference type="Proteomes" id="UP001236559"/>
    </source>
</evidence>
<reference evidence="3 4" key="1">
    <citation type="submission" date="2023-07" db="EMBL/GenBank/DDBJ databases">
        <title>Genomic Encyclopedia of Type Strains, Phase IV (KMG-IV): sequencing the most valuable type-strain genomes for metagenomic binning, comparative biology and taxonomic classification.</title>
        <authorList>
            <person name="Goeker M."/>
        </authorList>
    </citation>
    <scope>NUCLEOTIDE SEQUENCE [LARGE SCALE GENOMIC DNA]</scope>
    <source>
        <strain evidence="3 4">DSM 22616</strain>
    </source>
</reference>
<dbReference type="Proteomes" id="UP001236559">
    <property type="component" value="Unassembled WGS sequence"/>
</dbReference>
<dbReference type="EMBL" id="JAUSTN010000002">
    <property type="protein sequence ID" value="MDQ0274512.1"/>
    <property type="molecule type" value="Genomic_DNA"/>
</dbReference>
<dbReference type="PANTHER" id="PTHR30006:SF2">
    <property type="entry name" value="ABC TRANSPORTER SUBSTRATE-BINDING PROTEIN"/>
    <property type="match status" value="1"/>
</dbReference>
<feature type="signal peptide" evidence="2">
    <location>
        <begin position="1"/>
        <end position="22"/>
    </location>
</feature>
<organism evidence="3 4">
    <name type="scientific">Peptoniphilus koenoeneniae</name>
    <dbReference type="NCBI Taxonomy" id="507751"/>
    <lineage>
        <taxon>Bacteria</taxon>
        <taxon>Bacillati</taxon>
        <taxon>Bacillota</taxon>
        <taxon>Tissierellia</taxon>
        <taxon>Tissierellales</taxon>
        <taxon>Peptoniphilaceae</taxon>
        <taxon>Peptoniphilus</taxon>
    </lineage>
</organism>
<dbReference type="PIRSF" id="PIRSF002825">
    <property type="entry name" value="CfbpA"/>
    <property type="match status" value="1"/>
</dbReference>
<comment type="caution">
    <text evidence="3">The sequence shown here is derived from an EMBL/GenBank/DDBJ whole genome shotgun (WGS) entry which is preliminary data.</text>
</comment>